<dbReference type="PANTHER" id="PTHR33463">
    <property type="entry name" value="NB-ARC DOMAIN-CONTAINING PROTEIN-RELATED"/>
    <property type="match status" value="1"/>
</dbReference>
<organism evidence="7 8">
    <name type="scientific">Theobroma cacao</name>
    <name type="common">Cacao</name>
    <name type="synonym">Cocoa</name>
    <dbReference type="NCBI Taxonomy" id="3641"/>
    <lineage>
        <taxon>Eukaryota</taxon>
        <taxon>Viridiplantae</taxon>
        <taxon>Streptophyta</taxon>
        <taxon>Embryophyta</taxon>
        <taxon>Tracheophyta</taxon>
        <taxon>Spermatophyta</taxon>
        <taxon>Magnoliopsida</taxon>
        <taxon>eudicotyledons</taxon>
        <taxon>Gunneridae</taxon>
        <taxon>Pentapetalae</taxon>
        <taxon>rosids</taxon>
        <taxon>malvids</taxon>
        <taxon>Malvales</taxon>
        <taxon>Malvaceae</taxon>
        <taxon>Byttnerioideae</taxon>
        <taxon>Theobroma</taxon>
    </lineage>
</organism>
<evidence type="ECO:0000256" key="4">
    <source>
        <dbReference type="ARBA" id="ARBA00022840"/>
    </source>
</evidence>
<dbReference type="Gene3D" id="3.40.50.300">
    <property type="entry name" value="P-loop containing nucleotide triphosphate hydrolases"/>
    <property type="match status" value="1"/>
</dbReference>
<dbReference type="Proteomes" id="UP000026915">
    <property type="component" value="Chromosome 10"/>
</dbReference>
<dbReference type="InterPro" id="IPR032675">
    <property type="entry name" value="LRR_dom_sf"/>
</dbReference>
<sequence>MAAEFAAAAAANTMGNLATEYASPYLSYFFRFGKIVDDFKNRRTELELKKDRVKNDVDEALTQTKVIEKDVVDWLTRAEKELGEAQSLQDEMERKKCFNWCPSWGWQYCLSKRVVKKTLYISQLLETCNFQRIGHRATLPGLEFISSKDFMSSESSISAFKEVMDALNNCDVNMIGLYGMGGVGKTTLAKEVGKQVKQLFDKVVIVTVSQAPNVNSIQDKIADFLDLVLEKKTIEGKAEQLWLRIKDVKNILIILDDVWEELDLKAIGIPFGDDHNGCKIFLTTRLQQVCTRMNCQKDVQLNILSEHEAWALFKDNAGLKDVPSPLNDVAKKVSGECKGLPLAIVTVGRALKDETLDGWKVVYQRLKDSRHMENQDVCGGIYNSLKISYDYLKTDSSRSCLLLCSLFPEDHEIRIEELIVYGIGQGIFDGVNLIEDARREMHVTITNLQKSGLLLKANDERLVKMHDVVRDFVHWMTSEGENTFMVKNGLKEWPKSRCYTAISLSKINVFPDKLEFPNLKTFLLDCDCDNDNESLTRVPSMFFKGMKVLNVLVLKRVFLSLEGLQFLTNLRTLHLEGCHLENASALGNLKELEILVIRYSDINKLPYELWELTTLRLLVIWNYSPVLIPRNLQPRLERLEELHLYPYIQRRVISLLKLCSSPHLTSLTLTVSSRRIPKSFAFPRLQSFIIIVNLVAEDVYNVYETNSVGYLTSRRILAISGFSLNAFKKLFWNVEELTLDNVMDYKDIVPSADQGGLNELTSFNIRDCKDLEYLIDTTQEQGPHSAAAFCNLVILTLTNMICLKELCHGRFPNGFLQKLEILTISECNNLIVAIPGLPNIKELSVEDCARLEVVFQINGRLHANEENQTSMLSSLTNLELDSLPELKHIWTGPPHLVKLQSLEVIRIASCDKLASLFPATIAQSLVHLEELHIHDCSELEHIITEAETDNNEIVSDTHLHSLCWPKLKTVHISCCPKLEYMFPNTSAQGLPCLELVEIIHSPQLKQVFNMASSEVSTYHLSLRKLRLVEISSKTLASLFPKSVAESLVQLEILQIDRCPLLEQIFSEMKVSTHHANPPGLKDLEVRNCHRLPILFSVPLTPCLVQLERLELENCTILEQIISNKGVGDDKVLKNPLCLSKLTTLKIIACPRLEYIFPGFVAERLPQLKVLHLEDLAQIEQVISPADDRDGDDILLKLPALQTLSVKNCPQLTSFIIQAQIKELYLSKLGNSNQLCISANCNQDYIAVGNYEEVFQVHGGYSFSSIKELHLEHLSKVHNIWRSDVAQVVTLENLTILEVNDCKRLRHIFSPTTARSLSQLVDLNITKCDELDQIIAEDEVCSSSNRYPNPISFPNLTTISVRFCKKLKSLSPLGSACCLSKLQSLRVQGNSKLEQVFEPEDEEEAIAEKEIKFDRLRLLSLEELPSLIDFCPMGYHFVLSDLNCLIVEECPKLTTGFFIDSEKYVHAKAKALQLLQEDLIGGSTSTPNVFHAENIYWFSSMSGVLPPYMEE</sequence>
<evidence type="ECO:0000256" key="5">
    <source>
        <dbReference type="SAM" id="Coils"/>
    </source>
</evidence>
<dbReference type="InterPro" id="IPR050905">
    <property type="entry name" value="Plant_NBS-LRR"/>
</dbReference>
<feature type="domain" description="AAA+ ATPase" evidence="6">
    <location>
        <begin position="171"/>
        <end position="304"/>
    </location>
</feature>
<dbReference type="HOGENOM" id="CLU_000427_3_0_1"/>
<name>A0A061FX91_THECC</name>
<dbReference type="SUPFAM" id="SSF52047">
    <property type="entry name" value="RNI-like"/>
    <property type="match status" value="1"/>
</dbReference>
<dbReference type="Gramene" id="EOY19434">
    <property type="protein sequence ID" value="EOY19434"/>
    <property type="gene ID" value="TCM_044542"/>
</dbReference>
<dbReference type="InterPro" id="IPR042197">
    <property type="entry name" value="Apaf_helical"/>
</dbReference>
<evidence type="ECO:0000259" key="6">
    <source>
        <dbReference type="SMART" id="SM00382"/>
    </source>
</evidence>
<dbReference type="GO" id="GO:0006952">
    <property type="term" value="P:defense response"/>
    <property type="evidence" value="ECO:0007669"/>
    <property type="project" value="UniProtKB-KW"/>
</dbReference>
<dbReference type="GO" id="GO:0005524">
    <property type="term" value="F:ATP binding"/>
    <property type="evidence" value="ECO:0007669"/>
    <property type="project" value="UniProtKB-KW"/>
</dbReference>
<keyword evidence="2" id="KW-0547">Nucleotide-binding</keyword>
<dbReference type="InterPro" id="IPR003593">
    <property type="entry name" value="AAA+_ATPase"/>
</dbReference>
<dbReference type="OMA" id="IGCPQLM"/>
<evidence type="ECO:0000256" key="3">
    <source>
        <dbReference type="ARBA" id="ARBA00022821"/>
    </source>
</evidence>
<protein>
    <submittedName>
        <fullName evidence="7">Cc-nbs-lrr resistance protein, putative</fullName>
    </submittedName>
</protein>
<dbReference type="InParanoid" id="A0A061FX91"/>
<dbReference type="Pfam" id="PF23247">
    <property type="entry name" value="LRR_RPS2"/>
    <property type="match status" value="4"/>
</dbReference>
<dbReference type="SUPFAM" id="SSF52540">
    <property type="entry name" value="P-loop containing nucleoside triphosphate hydrolases"/>
    <property type="match status" value="1"/>
</dbReference>
<keyword evidence="8" id="KW-1185">Reference proteome</keyword>
<keyword evidence="3" id="KW-0611">Plant defense</keyword>
<proteinExistence type="inferred from homology"/>
<evidence type="ECO:0000313" key="8">
    <source>
        <dbReference type="Proteomes" id="UP000026915"/>
    </source>
</evidence>
<dbReference type="SUPFAM" id="SSF52058">
    <property type="entry name" value="L domain-like"/>
    <property type="match status" value="2"/>
</dbReference>
<dbReference type="PANTHER" id="PTHR33463:SF203">
    <property type="entry name" value="AAA+ ATPASE DOMAIN-CONTAINING PROTEIN"/>
    <property type="match status" value="1"/>
</dbReference>
<dbReference type="EMBL" id="CM001888">
    <property type="protein sequence ID" value="EOY19434.1"/>
    <property type="molecule type" value="Genomic_DNA"/>
</dbReference>
<accession>A0A061FX91</accession>
<keyword evidence="5" id="KW-0175">Coiled coil</keyword>
<dbReference type="Gene3D" id="1.10.8.430">
    <property type="entry name" value="Helical domain of apoptotic protease-activating factors"/>
    <property type="match status" value="1"/>
</dbReference>
<dbReference type="eggNOG" id="KOG4658">
    <property type="taxonomic scope" value="Eukaryota"/>
</dbReference>
<evidence type="ECO:0000313" key="7">
    <source>
        <dbReference type="EMBL" id="EOY19434.1"/>
    </source>
</evidence>
<comment type="similarity">
    <text evidence="1">Belongs to the disease resistance NB-LRR family.</text>
</comment>
<reference evidence="7 8" key="1">
    <citation type="journal article" date="2013" name="Genome Biol.">
        <title>The genome sequence of the most widely cultivated cacao type and its use to identify candidate genes regulating pod color.</title>
        <authorList>
            <person name="Motamayor J.C."/>
            <person name="Mockaitis K."/>
            <person name="Schmutz J."/>
            <person name="Haiminen N."/>
            <person name="Iii D.L."/>
            <person name="Cornejo O."/>
            <person name="Findley S.D."/>
            <person name="Zheng P."/>
            <person name="Utro F."/>
            <person name="Royaert S."/>
            <person name="Saski C."/>
            <person name="Jenkins J."/>
            <person name="Podicheti R."/>
            <person name="Zhao M."/>
            <person name="Scheffler B.E."/>
            <person name="Stack J.C."/>
            <person name="Feltus F.A."/>
            <person name="Mustiga G.M."/>
            <person name="Amores F."/>
            <person name="Phillips W."/>
            <person name="Marelli J.P."/>
            <person name="May G.D."/>
            <person name="Shapiro H."/>
            <person name="Ma J."/>
            <person name="Bustamante C.D."/>
            <person name="Schnell R.J."/>
            <person name="Main D."/>
            <person name="Gilbert D."/>
            <person name="Parida L."/>
            <person name="Kuhn D.N."/>
        </authorList>
    </citation>
    <scope>NUCLEOTIDE SEQUENCE [LARGE SCALE GENOMIC DNA]</scope>
    <source>
        <strain evidence="8">cv. Matina 1-6</strain>
    </source>
</reference>
<evidence type="ECO:0000256" key="2">
    <source>
        <dbReference type="ARBA" id="ARBA00022741"/>
    </source>
</evidence>
<dbReference type="GO" id="GO:0043531">
    <property type="term" value="F:ADP binding"/>
    <property type="evidence" value="ECO:0007669"/>
    <property type="project" value="InterPro"/>
</dbReference>
<gene>
    <name evidence="7" type="ORF">TCM_044542</name>
</gene>
<dbReference type="InterPro" id="IPR027417">
    <property type="entry name" value="P-loop_NTPase"/>
</dbReference>
<feature type="coiled-coil region" evidence="5">
    <location>
        <begin position="36"/>
        <end position="95"/>
    </location>
</feature>
<dbReference type="FunFam" id="3.40.50.300:FF:001091">
    <property type="entry name" value="Probable disease resistance protein At1g61300"/>
    <property type="match status" value="1"/>
</dbReference>
<dbReference type="SMART" id="SM00382">
    <property type="entry name" value="AAA"/>
    <property type="match status" value="1"/>
</dbReference>
<keyword evidence="4" id="KW-0067">ATP-binding</keyword>
<dbReference type="InterPro" id="IPR057135">
    <property type="entry name" value="At4g27190-like_LRR"/>
</dbReference>
<dbReference type="InterPro" id="IPR002182">
    <property type="entry name" value="NB-ARC"/>
</dbReference>
<evidence type="ECO:0000256" key="1">
    <source>
        <dbReference type="ARBA" id="ARBA00008894"/>
    </source>
</evidence>
<dbReference type="PRINTS" id="PR00364">
    <property type="entry name" value="DISEASERSIST"/>
</dbReference>
<dbReference type="Gene3D" id="3.80.10.10">
    <property type="entry name" value="Ribonuclease Inhibitor"/>
    <property type="match status" value="4"/>
</dbReference>
<dbReference type="Pfam" id="PF00931">
    <property type="entry name" value="NB-ARC"/>
    <property type="match status" value="1"/>
</dbReference>